<accession>A0ABQ2RFX6</accession>
<keyword evidence="4" id="KW-1185">Reference proteome</keyword>
<gene>
    <name evidence="3" type="ORF">GCM10009411_25020</name>
</gene>
<dbReference type="EMBL" id="BMQX01000017">
    <property type="protein sequence ID" value="GGQ23940.1"/>
    <property type="molecule type" value="Genomic_DNA"/>
</dbReference>
<sequence length="598" mass="69853">MSDNILTTVDELFKQHIFSIPNYQRSYAWEEEQLEVFIEDLRHQLNAHKTTVADEKRKPYFMGTLLLHAKQNGDTECLSVDVVDGQQRLTTLLIFIATALREVAEIEGRDFLTSHYIEHPEFEQKFKTIGKDNNCFRGSILGIDIANEAPESLSSQKLIFARDYFRQNVKTEEWPEMVTQLRNAEVLAYVIDNLSTATQIFEFQNDRGKKLTNLEAVKSFLMHNVHLNSKGASANKLESIHSHFESIFRDIEELAHYPRTPEEDSILSYHCAAFLPWTDAEYLQPKKLIKKQLNAIEEQDPKAIIDWINQFITNLKQSYKNVLTIYKKMDEFTEFSHIVILNRLAPFWPLLIKTYHEDGYSNKAHFKKACHLMELFSLRAYGLANLRSNAGNSHLLWITKQFQTIQNDCVLDFKWLFEELTNMCSWWGIPERMNTNLQSPHFYNNSKASALYILWRYENYLRSGNDNQNKWSKLSWRDIVMPKNHSEKLSLEHIAAQNNEQSTHLVSWNESDEKSEFKDIALHRLGNLVLDSISSNSSKQDHDFDKKWQKLSASSTYLSQGELKNYISPESNTWDVYAIKNRQVKLTAFIEQHWGVKA</sequence>
<evidence type="ECO:0000313" key="3">
    <source>
        <dbReference type="EMBL" id="GGQ23940.1"/>
    </source>
</evidence>
<protein>
    <recommendedName>
        <fullName evidence="5">DUF262 domain-containing protein</fullName>
    </recommendedName>
</protein>
<dbReference type="PANTHER" id="PTHR35149">
    <property type="entry name" value="SLL5132 PROTEIN"/>
    <property type="match status" value="1"/>
</dbReference>
<dbReference type="InterPro" id="IPR004919">
    <property type="entry name" value="GmrSD_N"/>
</dbReference>
<feature type="domain" description="GmrSD restriction endonucleases N-terminal" evidence="1">
    <location>
        <begin position="11"/>
        <end position="221"/>
    </location>
</feature>
<comment type="caution">
    <text evidence="3">The sequence shown here is derived from an EMBL/GenBank/DDBJ whole genome shotgun (WGS) entry which is preliminary data.</text>
</comment>
<reference evidence="4" key="1">
    <citation type="journal article" date="2019" name="Int. J. Syst. Evol. Microbiol.">
        <title>The Global Catalogue of Microorganisms (GCM) 10K type strain sequencing project: providing services to taxonomists for standard genome sequencing and annotation.</title>
        <authorList>
            <consortium name="The Broad Institute Genomics Platform"/>
            <consortium name="The Broad Institute Genome Sequencing Center for Infectious Disease"/>
            <person name="Wu L."/>
            <person name="Ma J."/>
        </authorList>
    </citation>
    <scope>NUCLEOTIDE SEQUENCE [LARGE SCALE GENOMIC DNA]</scope>
    <source>
        <strain evidence="4">JCM 32306</strain>
    </source>
</reference>
<proteinExistence type="predicted"/>
<dbReference type="InterPro" id="IPR011089">
    <property type="entry name" value="GmrSD_C"/>
</dbReference>
<evidence type="ECO:0000259" key="2">
    <source>
        <dbReference type="Pfam" id="PF07510"/>
    </source>
</evidence>
<name>A0ABQ2RFX6_9GAMM</name>
<evidence type="ECO:0000313" key="4">
    <source>
        <dbReference type="Proteomes" id="UP000619118"/>
    </source>
</evidence>
<dbReference type="Proteomes" id="UP000619118">
    <property type="component" value="Unassembled WGS sequence"/>
</dbReference>
<feature type="domain" description="GmrSD restriction endonucleases C-terminal" evidence="2">
    <location>
        <begin position="432"/>
        <end position="588"/>
    </location>
</feature>
<evidence type="ECO:0008006" key="5">
    <source>
        <dbReference type="Google" id="ProtNLM"/>
    </source>
</evidence>
<dbReference type="PANTHER" id="PTHR35149:SF1">
    <property type="entry name" value="DUF5655 DOMAIN-CONTAINING PROTEIN"/>
    <property type="match status" value="1"/>
</dbReference>
<evidence type="ECO:0000259" key="1">
    <source>
        <dbReference type="Pfam" id="PF03235"/>
    </source>
</evidence>
<dbReference type="RefSeq" id="WP_160054902.1">
    <property type="nucleotide sequence ID" value="NZ_BMQX01000017.1"/>
</dbReference>
<dbReference type="Pfam" id="PF03235">
    <property type="entry name" value="GmrSD_N"/>
    <property type="match status" value="1"/>
</dbReference>
<organism evidence="3 4">
    <name type="scientific">Shewanella litoralis</name>
    <dbReference type="NCBI Taxonomy" id="2282700"/>
    <lineage>
        <taxon>Bacteria</taxon>
        <taxon>Pseudomonadati</taxon>
        <taxon>Pseudomonadota</taxon>
        <taxon>Gammaproteobacteria</taxon>
        <taxon>Alteromonadales</taxon>
        <taxon>Shewanellaceae</taxon>
        <taxon>Shewanella</taxon>
    </lineage>
</organism>
<dbReference type="Pfam" id="PF07510">
    <property type="entry name" value="GmrSD_C"/>
    <property type="match status" value="1"/>
</dbReference>